<proteinExistence type="predicted"/>
<protein>
    <submittedName>
        <fullName evidence="1">Uncharacterized protein</fullName>
    </submittedName>
</protein>
<dbReference type="Proteomes" id="UP001229421">
    <property type="component" value="Unassembled WGS sequence"/>
</dbReference>
<reference evidence="1" key="1">
    <citation type="journal article" date="2023" name="bioRxiv">
        <title>Improved chromosome-level genome assembly for marigold (Tagetes erecta).</title>
        <authorList>
            <person name="Jiang F."/>
            <person name="Yuan L."/>
            <person name="Wang S."/>
            <person name="Wang H."/>
            <person name="Xu D."/>
            <person name="Wang A."/>
            <person name="Fan W."/>
        </authorList>
    </citation>
    <scope>NUCLEOTIDE SEQUENCE</scope>
    <source>
        <strain evidence="1">WSJ</strain>
        <tissue evidence="1">Leaf</tissue>
    </source>
</reference>
<keyword evidence="2" id="KW-1185">Reference proteome</keyword>
<sequence length="108" mass="10874">MVAVGVVVVVEDVVMVAVEAAAMVEVGVVAAVDGAVMVAVGVEVAVEAAELIVVLLMVAVVEMIGVVTSRGNETPPIGAGGLVGEVLHLGAPFGDLMFKAKQVYVFEV</sequence>
<comment type="caution">
    <text evidence="1">The sequence shown here is derived from an EMBL/GenBank/DDBJ whole genome shotgun (WGS) entry which is preliminary data.</text>
</comment>
<evidence type="ECO:0000313" key="1">
    <source>
        <dbReference type="EMBL" id="KAK1406464.1"/>
    </source>
</evidence>
<dbReference type="AlphaFoldDB" id="A0AAD8JL76"/>
<evidence type="ECO:0000313" key="2">
    <source>
        <dbReference type="Proteomes" id="UP001229421"/>
    </source>
</evidence>
<gene>
    <name evidence="1" type="ORF">QVD17_41764</name>
</gene>
<organism evidence="1 2">
    <name type="scientific">Tagetes erecta</name>
    <name type="common">African marigold</name>
    <dbReference type="NCBI Taxonomy" id="13708"/>
    <lineage>
        <taxon>Eukaryota</taxon>
        <taxon>Viridiplantae</taxon>
        <taxon>Streptophyta</taxon>
        <taxon>Embryophyta</taxon>
        <taxon>Tracheophyta</taxon>
        <taxon>Spermatophyta</taxon>
        <taxon>Magnoliopsida</taxon>
        <taxon>eudicotyledons</taxon>
        <taxon>Gunneridae</taxon>
        <taxon>Pentapetalae</taxon>
        <taxon>asterids</taxon>
        <taxon>campanulids</taxon>
        <taxon>Asterales</taxon>
        <taxon>Asteraceae</taxon>
        <taxon>Asteroideae</taxon>
        <taxon>Heliantheae alliance</taxon>
        <taxon>Tageteae</taxon>
        <taxon>Tagetes</taxon>
    </lineage>
</organism>
<dbReference type="EMBL" id="JAUHHV010000012">
    <property type="protein sequence ID" value="KAK1406464.1"/>
    <property type="molecule type" value="Genomic_DNA"/>
</dbReference>
<name>A0AAD8JL76_TARER</name>
<accession>A0AAD8JL76</accession>